<dbReference type="OrthoDB" id="1046782at2759"/>
<dbReference type="Gene3D" id="3.20.20.190">
    <property type="entry name" value="Phosphatidylinositol (PI) phosphodiesterase"/>
    <property type="match status" value="1"/>
</dbReference>
<dbReference type="InterPro" id="IPR051057">
    <property type="entry name" value="PI-PLC_domain"/>
</dbReference>
<evidence type="ECO:0000313" key="3">
    <source>
        <dbReference type="Proteomes" id="UP000271974"/>
    </source>
</evidence>
<dbReference type="STRING" id="188477.A0A3S0ZRU7"/>
<evidence type="ECO:0000256" key="1">
    <source>
        <dbReference type="SAM" id="SignalP"/>
    </source>
</evidence>
<dbReference type="CDD" id="cd08557">
    <property type="entry name" value="PI-PLCc_bacteria_like"/>
    <property type="match status" value="1"/>
</dbReference>
<organism evidence="2 3">
    <name type="scientific">Elysia chlorotica</name>
    <name type="common">Eastern emerald elysia</name>
    <name type="synonym">Sea slug</name>
    <dbReference type="NCBI Taxonomy" id="188477"/>
    <lineage>
        <taxon>Eukaryota</taxon>
        <taxon>Metazoa</taxon>
        <taxon>Spiralia</taxon>
        <taxon>Lophotrochozoa</taxon>
        <taxon>Mollusca</taxon>
        <taxon>Gastropoda</taxon>
        <taxon>Heterobranchia</taxon>
        <taxon>Euthyneura</taxon>
        <taxon>Panpulmonata</taxon>
        <taxon>Sacoglossa</taxon>
        <taxon>Placobranchoidea</taxon>
        <taxon>Plakobranchidae</taxon>
        <taxon>Elysia</taxon>
    </lineage>
</organism>
<evidence type="ECO:0000313" key="2">
    <source>
        <dbReference type="EMBL" id="RUS85340.1"/>
    </source>
</evidence>
<dbReference type="PANTHER" id="PTHR13593:SF140">
    <property type="entry name" value="PLC-LIKE PHOSPHODIESTERASE"/>
    <property type="match status" value="1"/>
</dbReference>
<dbReference type="AlphaFoldDB" id="A0A3S0ZRU7"/>
<dbReference type="SUPFAM" id="SSF50923">
    <property type="entry name" value="Hemopexin-like domain"/>
    <property type="match status" value="3"/>
</dbReference>
<dbReference type="InterPro" id="IPR017946">
    <property type="entry name" value="PLC-like_Pdiesterase_TIM-brl"/>
</dbReference>
<dbReference type="Pfam" id="PF26146">
    <property type="entry name" value="PI-PLC_X"/>
    <property type="match status" value="1"/>
</dbReference>
<dbReference type="InterPro" id="IPR036375">
    <property type="entry name" value="Hemopexin-like_dom_sf"/>
</dbReference>
<dbReference type="Proteomes" id="UP000271974">
    <property type="component" value="Unassembled WGS sequence"/>
</dbReference>
<keyword evidence="3" id="KW-1185">Reference proteome</keyword>
<accession>A0A3S0ZRU7</accession>
<comment type="caution">
    <text evidence="2">The sequence shown here is derived from an EMBL/GenBank/DDBJ whole genome shotgun (WGS) entry which is preliminary data.</text>
</comment>
<protein>
    <recommendedName>
        <fullName evidence="4">Phosphatidylinositol-specific phospholipase C X domain-containing protein</fullName>
    </recommendedName>
</protein>
<dbReference type="InterPro" id="IPR018487">
    <property type="entry name" value="Hemopexin-like_repeat"/>
</dbReference>
<dbReference type="EMBL" id="RQTK01000173">
    <property type="protein sequence ID" value="RUS85340.1"/>
    <property type="molecule type" value="Genomic_DNA"/>
</dbReference>
<dbReference type="SMART" id="SM00120">
    <property type="entry name" value="HX"/>
    <property type="match status" value="7"/>
</dbReference>
<dbReference type="Gene3D" id="2.110.10.10">
    <property type="entry name" value="Hemopexin-like domain"/>
    <property type="match status" value="3"/>
</dbReference>
<feature type="chain" id="PRO_5018721228" description="Phosphatidylinositol-specific phospholipase C X domain-containing protein" evidence="1">
    <location>
        <begin position="29"/>
        <end position="686"/>
    </location>
</feature>
<reference evidence="2 3" key="1">
    <citation type="submission" date="2019-01" db="EMBL/GenBank/DDBJ databases">
        <title>A draft genome assembly of the solar-powered sea slug Elysia chlorotica.</title>
        <authorList>
            <person name="Cai H."/>
            <person name="Li Q."/>
            <person name="Fang X."/>
            <person name="Li J."/>
            <person name="Curtis N.E."/>
            <person name="Altenburger A."/>
            <person name="Shibata T."/>
            <person name="Feng M."/>
            <person name="Maeda T."/>
            <person name="Schwartz J.A."/>
            <person name="Shigenobu S."/>
            <person name="Lundholm N."/>
            <person name="Nishiyama T."/>
            <person name="Yang H."/>
            <person name="Hasebe M."/>
            <person name="Li S."/>
            <person name="Pierce S.K."/>
            <person name="Wang J."/>
        </authorList>
    </citation>
    <scope>NUCLEOTIDE SEQUENCE [LARGE SCALE GENOMIC DNA]</scope>
    <source>
        <strain evidence="2">EC2010</strain>
        <tissue evidence="2">Whole organism of an adult</tissue>
    </source>
</reference>
<dbReference type="PANTHER" id="PTHR13593">
    <property type="match status" value="1"/>
</dbReference>
<evidence type="ECO:0008006" key="4">
    <source>
        <dbReference type="Google" id="ProtNLM"/>
    </source>
</evidence>
<dbReference type="SUPFAM" id="SSF51695">
    <property type="entry name" value="PLC-like phosphodiesterases"/>
    <property type="match status" value="1"/>
</dbReference>
<sequence length="686" mass="78843">MRLSTITRQTFGIAAMLVLLHFAHPAFSKRTGRCNTIEAAFTLQDSDGVSGTYFLSGREYIEYNLYRESEAKVGPIGELGLRRNMRHPKATFTLSDGHLVIAKGCRYYRYAMTNGTLTFRGRTTFDGLPCSPDAAISWKGEISVFKGCNAWKFSNTTQSFQQDVSLPEWGLPCDLDAALQWGAREAIFIKGTNFWKLDNEISGPFHTDDLNLCSWYLCGEADWMTQRQRGRFSCNGDRRERERERERERYFGHVFINCWASNYATSIMEQLKLGIRYLDIDTNYKRCGVLGTHHNIFCGESVCHIIKQTRKFLRENPHEVLTLMFNHEMQDEELVIPALTRQLKSQLEPMLNNNVRKSGEQRWPKLRQAVRANKRVFVFFPPFSAVYLRNKWIHAEFWYASTWKEFTVEDGNCSAIVSHTEQKCRRSHEKELIEVSVVATANIWSCVKGLAQECRQFHHDMLRACEQHRYRQNNSPNVLLVDYPEEDPHSPSSVFSAVFHQNIRNLHRHRQGTCQVRIDAAVRRPSEEDESLFFVGSKVKVFSHSNKMQIREIRIPRVSSVDAAYVSDDGHITLIKGCKSIKVNSSSLQTLESDWTTMPSCDSSLDAAEYWNDELYFFKDCNVTIEGQTSQRLSTLGLPCAVDAALNFAGVAYVFKDNRVWVRREGETTFSPDGHTLDWSIDAVVC</sequence>
<dbReference type="GO" id="GO:0008081">
    <property type="term" value="F:phosphoric diester hydrolase activity"/>
    <property type="evidence" value="ECO:0007669"/>
    <property type="project" value="InterPro"/>
</dbReference>
<name>A0A3S0ZRU7_ELYCH</name>
<gene>
    <name evidence="2" type="ORF">EGW08_006883</name>
</gene>
<feature type="signal peptide" evidence="1">
    <location>
        <begin position="1"/>
        <end position="28"/>
    </location>
</feature>
<keyword evidence="1" id="KW-0732">Signal</keyword>
<proteinExistence type="predicted"/>
<dbReference type="GO" id="GO:0006629">
    <property type="term" value="P:lipid metabolic process"/>
    <property type="evidence" value="ECO:0007669"/>
    <property type="project" value="InterPro"/>
</dbReference>